<evidence type="ECO:0000256" key="37">
    <source>
        <dbReference type="ARBA" id="ARBA00048454"/>
    </source>
</evidence>
<comment type="catalytic activity">
    <reaction evidence="46">
        <text>2-(9Z-octadecenoyl)-glycerol + H2O = glycerol + (9Z)-octadecenoate + H(+)</text>
        <dbReference type="Rhea" id="RHEA:38491"/>
        <dbReference type="ChEBI" id="CHEBI:15377"/>
        <dbReference type="ChEBI" id="CHEBI:15378"/>
        <dbReference type="ChEBI" id="CHEBI:17754"/>
        <dbReference type="ChEBI" id="CHEBI:30823"/>
        <dbReference type="ChEBI" id="CHEBI:73990"/>
    </reaction>
    <physiologicalReaction direction="left-to-right" evidence="46">
        <dbReference type="Rhea" id="RHEA:38492"/>
    </physiologicalReaction>
</comment>
<dbReference type="Proteomes" id="UP000515152">
    <property type="component" value="Unplaced"/>
</dbReference>
<evidence type="ECO:0000256" key="21">
    <source>
        <dbReference type="ARBA" id="ARBA00031182"/>
    </source>
</evidence>
<comment type="catalytic activity">
    <reaction evidence="26">
        <text>1,3-dihexadecanoyl-2-(9Z-octadecenoyl)glycerol + H2O = 1-hexadecanoyl-2-(9Z-octadecenoyl)-glycerol + hexadecanoate + H(+)</text>
        <dbReference type="Rhea" id="RHEA:40979"/>
        <dbReference type="ChEBI" id="CHEBI:7896"/>
        <dbReference type="ChEBI" id="CHEBI:15377"/>
        <dbReference type="ChEBI" id="CHEBI:15378"/>
        <dbReference type="ChEBI" id="CHEBI:75585"/>
        <dbReference type="ChEBI" id="CHEBI:75688"/>
    </reaction>
    <physiologicalReaction direction="left-to-right" evidence="26">
        <dbReference type="Rhea" id="RHEA:40980"/>
    </physiologicalReaction>
</comment>
<protein>
    <recommendedName>
        <fullName evidence="6">Phospholipase B1, membrane-associated</fullName>
        <ecNumber evidence="5">3.1.1.3</ecNumber>
        <ecNumber evidence="4">3.1.1.4</ecNumber>
        <ecNumber evidence="3">3.1.1.5</ecNumber>
    </recommendedName>
    <alternativeName>
        <fullName evidence="20">Lysophospholipase</fullName>
    </alternativeName>
    <alternativeName>
        <fullName evidence="21">Phospholipase A2</fullName>
    </alternativeName>
    <alternativeName>
        <fullName evidence="23">Phospholipase B/lipase</fullName>
    </alternativeName>
    <alternativeName>
        <fullName evidence="22">Triacylglycerol lipase</fullName>
    </alternativeName>
</protein>
<evidence type="ECO:0000256" key="5">
    <source>
        <dbReference type="ARBA" id="ARBA00013279"/>
    </source>
</evidence>
<evidence type="ECO:0000256" key="28">
    <source>
        <dbReference type="ARBA" id="ARBA00047459"/>
    </source>
</evidence>
<comment type="catalytic activity">
    <reaction evidence="43">
        <text>1-hexadecanoyl-2-(9Z)-octadecenoyl-3-octadecanoyl-sn-glycerol + H2O = 1-hexadecanoyl-3-octadecanoyl-sn-glycerol + (9Z)-octadecenoate + H(+)</text>
        <dbReference type="Rhea" id="RHEA:41103"/>
        <dbReference type="ChEBI" id="CHEBI:15377"/>
        <dbReference type="ChEBI" id="CHEBI:15378"/>
        <dbReference type="ChEBI" id="CHEBI:30823"/>
        <dbReference type="ChEBI" id="CHEBI:77623"/>
        <dbReference type="ChEBI" id="CHEBI:77624"/>
    </reaction>
    <physiologicalReaction direction="left-to-right" evidence="43">
        <dbReference type="Rhea" id="RHEA:41104"/>
    </physiologicalReaction>
</comment>
<dbReference type="PANTHER" id="PTHR21325:SF45">
    <property type="entry name" value="PHOSPHOLIPASE B1, MEMBRANE-ASSOCIATED"/>
    <property type="match status" value="1"/>
</dbReference>
<evidence type="ECO:0000256" key="40">
    <source>
        <dbReference type="ARBA" id="ARBA00048699"/>
    </source>
</evidence>
<evidence type="ECO:0000256" key="23">
    <source>
        <dbReference type="ARBA" id="ARBA00033022"/>
    </source>
</evidence>
<evidence type="ECO:0000256" key="47">
    <source>
        <dbReference type="SAM" id="SignalP"/>
    </source>
</evidence>
<evidence type="ECO:0000256" key="33">
    <source>
        <dbReference type="ARBA" id="ARBA00048227"/>
    </source>
</evidence>
<dbReference type="EC" id="3.1.1.4" evidence="4"/>
<dbReference type="PANTHER" id="PTHR21325">
    <property type="entry name" value="PHOSPHOLIPASE B, PLB1"/>
    <property type="match status" value="1"/>
</dbReference>
<comment type="catalytic activity">
    <reaction evidence="37">
        <text>a 1-acyl-sn-glycero-3-phosphocholine + H2O = sn-glycerol 3-phosphocholine + a fatty acid + H(+)</text>
        <dbReference type="Rhea" id="RHEA:15177"/>
        <dbReference type="ChEBI" id="CHEBI:15377"/>
        <dbReference type="ChEBI" id="CHEBI:15378"/>
        <dbReference type="ChEBI" id="CHEBI:16870"/>
        <dbReference type="ChEBI" id="CHEBI:28868"/>
        <dbReference type="ChEBI" id="CHEBI:58168"/>
        <dbReference type="EC" id="3.1.1.5"/>
    </reaction>
    <physiologicalReaction direction="left-to-right" evidence="37">
        <dbReference type="Rhea" id="RHEA:15178"/>
    </physiologicalReaction>
</comment>
<keyword evidence="12" id="KW-1133">Transmembrane helix</keyword>
<keyword evidence="11" id="KW-0378">Hydrolase</keyword>
<comment type="catalytic activity">
    <reaction evidence="36">
        <text>1,2,3-tri-(9Z-octadecenoyl)-glycerol + H2O = di-(9Z)-octadecenoylglycerol + (9Z)-octadecenoate + H(+)</text>
        <dbReference type="Rhea" id="RHEA:38575"/>
        <dbReference type="ChEBI" id="CHEBI:15377"/>
        <dbReference type="ChEBI" id="CHEBI:15378"/>
        <dbReference type="ChEBI" id="CHEBI:30823"/>
        <dbReference type="ChEBI" id="CHEBI:53753"/>
        <dbReference type="ChEBI" id="CHEBI:75945"/>
    </reaction>
    <physiologicalReaction direction="left-to-right" evidence="36">
        <dbReference type="Rhea" id="RHEA:38576"/>
    </physiologicalReaction>
</comment>
<dbReference type="AlphaFoldDB" id="A0A8M1KIX6"/>
<evidence type="ECO:0000256" key="16">
    <source>
        <dbReference type="ARBA" id="ARBA00023264"/>
    </source>
</evidence>
<sequence length="425" mass="47860">MNPVMRVFFVLCTALLATYRCAQGNTRLQNFEEALKNFSEEELRKEDPEMGRSNTFRHPPFQCADMSPSPSVPASVEFVKAADIKVIAAMGDSLTTAIAANASTILGVPIEYRHVSWSIGGHGTYQDVITLANIVKLFNPDVLGPAPESTMNGHPTTLEQTGFNLAVTGHNSLNFSEQTRTMIDTFKNYSAMNFEEDWKLVTVLIGMNDICDYCKDKKLFSVDNFIHHMKESLQMMMDEVPRLIVNMVQILNMESLRDVQKPTLGCQLQKSFCSCLVLPEENSTELKELVKLNREFQLRLEELIHSGQFFKDDFAVVLQPYVTRTELPKLPDGTVDFSYFGPDCFHFSIKGHEELAKGLWNNMFQPEGKKDIISSLTEPVKLICPSQEHPYIYTRPKSLYSAASRGQVLLTLLTFASSLTVGFGY</sequence>
<evidence type="ECO:0000256" key="29">
    <source>
        <dbReference type="ARBA" id="ARBA00048011"/>
    </source>
</evidence>
<dbReference type="InterPro" id="IPR001087">
    <property type="entry name" value="GDSL"/>
</dbReference>
<evidence type="ECO:0000313" key="48">
    <source>
        <dbReference type="Proteomes" id="UP000515152"/>
    </source>
</evidence>
<evidence type="ECO:0000256" key="7">
    <source>
        <dbReference type="ARBA" id="ARBA00022475"/>
    </source>
</evidence>
<comment type="catalytic activity">
    <reaction evidence="39">
        <text>1-hexadecanoyl-sn-glycero-3-phosphocholine + H2O = sn-glycerol 3-phosphocholine + hexadecanoate + H(+)</text>
        <dbReference type="Rhea" id="RHEA:40435"/>
        <dbReference type="ChEBI" id="CHEBI:7896"/>
        <dbReference type="ChEBI" id="CHEBI:15377"/>
        <dbReference type="ChEBI" id="CHEBI:15378"/>
        <dbReference type="ChEBI" id="CHEBI:16870"/>
        <dbReference type="ChEBI" id="CHEBI:72998"/>
    </reaction>
    <physiologicalReaction direction="left-to-right" evidence="39">
        <dbReference type="Rhea" id="RHEA:40436"/>
    </physiologicalReaction>
</comment>
<dbReference type="FunFam" id="3.40.50.1110:FF:000005">
    <property type="entry name" value="Phospholipase B1"/>
    <property type="match status" value="1"/>
</dbReference>
<keyword evidence="16" id="KW-1208">Phospholipid metabolism</keyword>
<dbReference type="InterPro" id="IPR035547">
    <property type="entry name" value="Phospholipase_B"/>
</dbReference>
<comment type="catalytic activity">
    <reaction evidence="45">
        <text>1,3-di-(9Z-octadecenoyl)-glycerol + H2O = 1-(9Z-octadecenoyl)-glycerol + (9Z)-octadecenoate + H(+)</text>
        <dbReference type="Rhea" id="RHEA:39939"/>
        <dbReference type="ChEBI" id="CHEBI:15377"/>
        <dbReference type="ChEBI" id="CHEBI:15378"/>
        <dbReference type="ChEBI" id="CHEBI:30823"/>
        <dbReference type="ChEBI" id="CHEBI:75342"/>
        <dbReference type="ChEBI" id="CHEBI:75735"/>
    </reaction>
    <physiologicalReaction direction="left-to-right" evidence="45">
        <dbReference type="Rhea" id="RHEA:39940"/>
    </physiologicalReaction>
</comment>
<comment type="catalytic activity">
    <reaction evidence="32">
        <text>1,2-di-(9Z-octadecenoyl)-sn-glycero-3-phosphocholine + H2O = 1-(9Z-octadecenoyl)-sn-glycero-3-phosphocholine + (9Z)-octadecenoate + H(+)</text>
        <dbReference type="Rhea" id="RHEA:40923"/>
        <dbReference type="ChEBI" id="CHEBI:15377"/>
        <dbReference type="ChEBI" id="CHEBI:15378"/>
        <dbReference type="ChEBI" id="CHEBI:28610"/>
        <dbReference type="ChEBI" id="CHEBI:30823"/>
        <dbReference type="ChEBI" id="CHEBI:74669"/>
    </reaction>
    <physiologicalReaction direction="left-to-right" evidence="32">
        <dbReference type="Rhea" id="RHEA:40924"/>
    </physiologicalReaction>
</comment>
<dbReference type="GO" id="GO:0004622">
    <property type="term" value="F:phosphatidylcholine lysophospholipase activity"/>
    <property type="evidence" value="ECO:0007669"/>
    <property type="project" value="UniProtKB-EC"/>
</dbReference>
<dbReference type="KEGG" id="char:122130951"/>
<comment type="catalytic activity">
    <reaction evidence="29">
        <text>2,3-di-(9Z)-octadecenoyl-sn-glycerol + H2O = 3-(9Z-octadecenoyl)-sn-glycerol + (9Z)-octadecenoate + H(+)</text>
        <dbReference type="Rhea" id="RHEA:42604"/>
        <dbReference type="ChEBI" id="CHEBI:15377"/>
        <dbReference type="ChEBI" id="CHEBI:15378"/>
        <dbReference type="ChEBI" id="CHEBI:30823"/>
        <dbReference type="ChEBI" id="CHEBI:75824"/>
        <dbReference type="ChEBI" id="CHEBI:75938"/>
    </reaction>
    <physiologicalReaction direction="left-to-right" evidence="29">
        <dbReference type="Rhea" id="RHEA:42605"/>
    </physiologicalReaction>
</comment>
<evidence type="ECO:0000256" key="12">
    <source>
        <dbReference type="ARBA" id="ARBA00022989"/>
    </source>
</evidence>
<comment type="subcellular location">
    <subcellularLocation>
        <location evidence="1">Apical cell membrane</location>
        <topology evidence="1">Single-pass type I membrane protein</topology>
    </subcellularLocation>
</comment>
<evidence type="ECO:0000256" key="30">
    <source>
        <dbReference type="ARBA" id="ARBA00048015"/>
    </source>
</evidence>
<evidence type="ECO:0000256" key="39">
    <source>
        <dbReference type="ARBA" id="ARBA00048656"/>
    </source>
</evidence>
<feature type="signal peptide" evidence="47">
    <location>
        <begin position="1"/>
        <end position="24"/>
    </location>
</feature>
<evidence type="ECO:0000256" key="45">
    <source>
        <dbReference type="ARBA" id="ARBA00049372"/>
    </source>
</evidence>
<dbReference type="GO" id="GO:0004806">
    <property type="term" value="F:triacylglycerol lipase activity"/>
    <property type="evidence" value="ECO:0007669"/>
    <property type="project" value="UniProtKB-EC"/>
</dbReference>
<comment type="catalytic activity">
    <reaction evidence="27">
        <text>1-(9Z-octadecenoyl)-glycerol + H2O = glycerol + (9Z)-octadecenoate + H(+)</text>
        <dbReference type="Rhea" id="RHEA:38487"/>
        <dbReference type="ChEBI" id="CHEBI:15377"/>
        <dbReference type="ChEBI" id="CHEBI:15378"/>
        <dbReference type="ChEBI" id="CHEBI:17754"/>
        <dbReference type="ChEBI" id="CHEBI:30823"/>
        <dbReference type="ChEBI" id="CHEBI:75342"/>
    </reaction>
    <physiologicalReaction direction="left-to-right" evidence="27">
        <dbReference type="Rhea" id="RHEA:38488"/>
    </physiologicalReaction>
</comment>
<reference evidence="49" key="1">
    <citation type="submission" date="2025-08" db="UniProtKB">
        <authorList>
            <consortium name="RefSeq"/>
        </authorList>
    </citation>
    <scope>IDENTIFICATION</scope>
</reference>
<evidence type="ECO:0000256" key="10">
    <source>
        <dbReference type="ARBA" id="ARBA00022737"/>
    </source>
</evidence>
<dbReference type="OrthoDB" id="10265800at2759"/>
<keyword evidence="10" id="KW-0677">Repeat</keyword>
<comment type="catalytic activity">
    <reaction evidence="17">
        <text>a triacylglycerol + H2O = a diacylglycerol + a fatty acid + H(+)</text>
        <dbReference type="Rhea" id="RHEA:12044"/>
        <dbReference type="ChEBI" id="CHEBI:15377"/>
        <dbReference type="ChEBI" id="CHEBI:15378"/>
        <dbReference type="ChEBI" id="CHEBI:17855"/>
        <dbReference type="ChEBI" id="CHEBI:18035"/>
        <dbReference type="ChEBI" id="CHEBI:28868"/>
        <dbReference type="EC" id="3.1.1.3"/>
    </reaction>
    <physiologicalReaction direction="left-to-right" evidence="17">
        <dbReference type="Rhea" id="RHEA:12045"/>
    </physiologicalReaction>
</comment>
<comment type="catalytic activity">
    <reaction evidence="33">
        <text>1,2-dihexadecanoyl-sn-glycero-3-phosphocholine + H2O = 1-hexadecanoyl-sn-glycero-3-phosphocholine + hexadecanoate + H(+)</text>
        <dbReference type="Rhea" id="RHEA:41223"/>
        <dbReference type="ChEBI" id="CHEBI:7896"/>
        <dbReference type="ChEBI" id="CHEBI:15377"/>
        <dbReference type="ChEBI" id="CHEBI:15378"/>
        <dbReference type="ChEBI" id="CHEBI:72998"/>
        <dbReference type="ChEBI" id="CHEBI:72999"/>
    </reaction>
    <physiologicalReaction direction="left-to-right" evidence="33">
        <dbReference type="Rhea" id="RHEA:41224"/>
    </physiologicalReaction>
</comment>
<evidence type="ECO:0000256" key="41">
    <source>
        <dbReference type="ARBA" id="ARBA00048869"/>
    </source>
</evidence>
<dbReference type="GO" id="GO:0031526">
    <property type="term" value="C:brush border membrane"/>
    <property type="evidence" value="ECO:0007669"/>
    <property type="project" value="TreeGrafter"/>
</dbReference>
<evidence type="ECO:0000256" key="11">
    <source>
        <dbReference type="ARBA" id="ARBA00022801"/>
    </source>
</evidence>
<organism evidence="48 49">
    <name type="scientific">Clupea harengus</name>
    <name type="common">Atlantic herring</name>
    <dbReference type="NCBI Taxonomy" id="7950"/>
    <lineage>
        <taxon>Eukaryota</taxon>
        <taxon>Metazoa</taxon>
        <taxon>Chordata</taxon>
        <taxon>Craniata</taxon>
        <taxon>Vertebrata</taxon>
        <taxon>Euteleostomi</taxon>
        <taxon>Actinopterygii</taxon>
        <taxon>Neopterygii</taxon>
        <taxon>Teleostei</taxon>
        <taxon>Clupei</taxon>
        <taxon>Clupeiformes</taxon>
        <taxon>Clupeoidei</taxon>
        <taxon>Clupeidae</taxon>
        <taxon>Clupea</taxon>
    </lineage>
</organism>
<evidence type="ECO:0000256" key="18">
    <source>
        <dbReference type="ARBA" id="ARBA00023408"/>
    </source>
</evidence>
<keyword evidence="9 47" id="KW-0732">Signal</keyword>
<comment type="catalytic activity">
    <reaction evidence="44">
        <text>1,2-dihexadecanoyl-sn-glycero-3-phosphocholine + 2 H2O = sn-glycerol 3-phosphocholine + 2 hexadecanoate + 2 H(+)</text>
        <dbReference type="Rhea" id="RHEA:40975"/>
        <dbReference type="ChEBI" id="CHEBI:7896"/>
        <dbReference type="ChEBI" id="CHEBI:15377"/>
        <dbReference type="ChEBI" id="CHEBI:15378"/>
        <dbReference type="ChEBI" id="CHEBI:16870"/>
        <dbReference type="ChEBI" id="CHEBI:72999"/>
    </reaction>
    <physiologicalReaction direction="left-to-right" evidence="44">
        <dbReference type="Rhea" id="RHEA:40976"/>
    </physiologicalReaction>
</comment>
<evidence type="ECO:0000256" key="42">
    <source>
        <dbReference type="ARBA" id="ARBA00048872"/>
    </source>
</evidence>
<evidence type="ECO:0000256" key="6">
    <source>
        <dbReference type="ARBA" id="ARBA00015133"/>
    </source>
</evidence>
<evidence type="ECO:0000256" key="35">
    <source>
        <dbReference type="ARBA" id="ARBA00048374"/>
    </source>
</evidence>
<feature type="chain" id="PRO_5035441427" description="Phospholipase B1, membrane-associated" evidence="47">
    <location>
        <begin position="25"/>
        <end position="425"/>
    </location>
</feature>
<dbReference type="GeneID" id="122130951"/>
<dbReference type="InterPro" id="IPR038885">
    <property type="entry name" value="PLB1"/>
</dbReference>
<comment type="catalytic activity">
    <reaction evidence="25">
        <text>1-hexadecanoyl-2-(9Z)-octadecenoyl-3-octadecanoyl-sn-glycerol + H2O = 2-(9Z-octadecenoyl)-3-octadecanoyl-sn-glycerol + hexadecanoate + H(+)</text>
        <dbReference type="Rhea" id="RHEA:41107"/>
        <dbReference type="ChEBI" id="CHEBI:7896"/>
        <dbReference type="ChEBI" id="CHEBI:15377"/>
        <dbReference type="ChEBI" id="CHEBI:15378"/>
        <dbReference type="ChEBI" id="CHEBI:75558"/>
        <dbReference type="ChEBI" id="CHEBI:77623"/>
    </reaction>
    <physiologicalReaction direction="left-to-right" evidence="25">
        <dbReference type="Rhea" id="RHEA:41108"/>
    </physiologicalReaction>
</comment>
<dbReference type="GO" id="GO:0050253">
    <property type="term" value="F:retinyl-palmitate esterase activity"/>
    <property type="evidence" value="ECO:0007669"/>
    <property type="project" value="TreeGrafter"/>
</dbReference>
<comment type="catalytic activity">
    <reaction evidence="38">
        <text>1-hexadecanoyl-2-(9Z-octadecenoyl)-sn-glycero-3-phosphoethanolamine + H2O = 1-hexadecanoyl-sn-glycero-3-phosphoethanolamine + (9Z)-octadecenoate + H(+)</text>
        <dbReference type="Rhea" id="RHEA:40911"/>
        <dbReference type="ChEBI" id="CHEBI:15377"/>
        <dbReference type="ChEBI" id="CHEBI:15378"/>
        <dbReference type="ChEBI" id="CHEBI:30823"/>
        <dbReference type="ChEBI" id="CHEBI:73004"/>
        <dbReference type="ChEBI" id="CHEBI:73007"/>
    </reaction>
    <physiologicalReaction direction="left-to-right" evidence="38">
        <dbReference type="Rhea" id="RHEA:40912"/>
    </physiologicalReaction>
</comment>
<evidence type="ECO:0000256" key="17">
    <source>
        <dbReference type="ARBA" id="ARBA00023369"/>
    </source>
</evidence>
<dbReference type="EC" id="3.1.1.5" evidence="3"/>
<evidence type="ECO:0000256" key="32">
    <source>
        <dbReference type="ARBA" id="ARBA00048058"/>
    </source>
</evidence>
<evidence type="ECO:0000256" key="38">
    <source>
        <dbReference type="ARBA" id="ARBA00048613"/>
    </source>
</evidence>
<dbReference type="CDD" id="cd01824">
    <property type="entry name" value="Phospholipase_B_like"/>
    <property type="match status" value="1"/>
</dbReference>
<evidence type="ECO:0000256" key="34">
    <source>
        <dbReference type="ARBA" id="ARBA00048362"/>
    </source>
</evidence>
<keyword evidence="15" id="KW-0325">Glycoprotein</keyword>
<proteinExistence type="inferred from homology"/>
<evidence type="ECO:0000256" key="43">
    <source>
        <dbReference type="ARBA" id="ARBA00048939"/>
    </source>
</evidence>
<evidence type="ECO:0000256" key="15">
    <source>
        <dbReference type="ARBA" id="ARBA00023180"/>
    </source>
</evidence>
<evidence type="ECO:0000256" key="26">
    <source>
        <dbReference type="ARBA" id="ARBA00047363"/>
    </source>
</evidence>
<keyword evidence="8" id="KW-0812">Transmembrane</keyword>
<evidence type="ECO:0000256" key="24">
    <source>
        <dbReference type="ARBA" id="ARBA00045916"/>
    </source>
</evidence>
<evidence type="ECO:0000256" key="3">
    <source>
        <dbReference type="ARBA" id="ARBA00013274"/>
    </source>
</evidence>
<gene>
    <name evidence="49" type="primary">LOC122130951</name>
</gene>
<comment type="catalytic activity">
    <reaction evidence="18">
        <text>1-hexadecanoyl-2-(9Z,12Z-octadecadienoyl)-sn-glycero-3-phosphocholine + H2O = (9Z,12Z)-octadecadienoate + 1-hexadecanoyl-sn-glycero-3-phosphocholine + H(+)</text>
        <dbReference type="Rhea" id="RHEA:40811"/>
        <dbReference type="ChEBI" id="CHEBI:15377"/>
        <dbReference type="ChEBI" id="CHEBI:15378"/>
        <dbReference type="ChEBI" id="CHEBI:30245"/>
        <dbReference type="ChEBI" id="CHEBI:72998"/>
        <dbReference type="ChEBI" id="CHEBI:73002"/>
    </reaction>
    <physiologicalReaction direction="left-to-right" evidence="18">
        <dbReference type="Rhea" id="RHEA:40812"/>
    </physiologicalReaction>
</comment>
<evidence type="ECO:0000256" key="19">
    <source>
        <dbReference type="ARBA" id="ARBA00023422"/>
    </source>
</evidence>
<evidence type="ECO:0000256" key="4">
    <source>
        <dbReference type="ARBA" id="ARBA00013278"/>
    </source>
</evidence>
<comment type="catalytic activity">
    <reaction evidence="30">
        <text>1-hexadecanoyl-2-(9Z-octadecenoyl)-sn-glycero-3-phospho-(1'-sn-glycerol) + H2O = 1-hexadecanoyl-sn-glycero-3-phospho-(1'-sn-glycerol) + (9Z)-octadecenoate + H(+)</text>
        <dbReference type="Rhea" id="RHEA:40919"/>
        <dbReference type="ChEBI" id="CHEBI:15377"/>
        <dbReference type="ChEBI" id="CHEBI:15378"/>
        <dbReference type="ChEBI" id="CHEBI:30823"/>
        <dbReference type="ChEBI" id="CHEBI:72841"/>
        <dbReference type="ChEBI" id="CHEBI:75158"/>
    </reaction>
    <physiologicalReaction direction="left-to-right" evidence="30">
        <dbReference type="Rhea" id="RHEA:40920"/>
    </physiologicalReaction>
</comment>
<dbReference type="GO" id="GO:0006644">
    <property type="term" value="P:phospholipid metabolic process"/>
    <property type="evidence" value="ECO:0007669"/>
    <property type="project" value="TreeGrafter"/>
</dbReference>
<evidence type="ECO:0000256" key="22">
    <source>
        <dbReference type="ARBA" id="ARBA00031485"/>
    </source>
</evidence>
<evidence type="ECO:0000256" key="9">
    <source>
        <dbReference type="ARBA" id="ARBA00022729"/>
    </source>
</evidence>
<evidence type="ECO:0000256" key="14">
    <source>
        <dbReference type="ARBA" id="ARBA00023136"/>
    </source>
</evidence>
<keyword evidence="48" id="KW-1185">Reference proteome</keyword>
<comment type="catalytic activity">
    <reaction evidence="34">
        <text>1-hexadecanoyl-2-(9Z,12Z-octadecadienoyl)-sn-glycero-3-phosphocholine + H2O = 2-(9Z,12Z-octadecadienoyl)-sn-glycero-3-phosphocholine + hexadecanoate + H(+)</text>
        <dbReference type="Rhea" id="RHEA:40971"/>
        <dbReference type="ChEBI" id="CHEBI:7896"/>
        <dbReference type="ChEBI" id="CHEBI:15377"/>
        <dbReference type="ChEBI" id="CHEBI:15378"/>
        <dbReference type="ChEBI" id="CHEBI:73002"/>
        <dbReference type="ChEBI" id="CHEBI:76084"/>
    </reaction>
    <physiologicalReaction direction="left-to-right" evidence="34">
        <dbReference type="Rhea" id="RHEA:40972"/>
    </physiologicalReaction>
</comment>
<evidence type="ECO:0000256" key="2">
    <source>
        <dbReference type="ARBA" id="ARBA00009979"/>
    </source>
</evidence>
<keyword evidence="14" id="KW-0472">Membrane</keyword>
<comment type="catalytic activity">
    <reaction evidence="28">
        <text>1-hexadecanoyl-2-(9Z)-octadecenoyl-3-octadecanoyl-sn-glycerol + H2O = 1-hexadecanoyl-2-(9Z-octadecenoyl)-sn-glycerol + octadecanoate + H(+)</text>
        <dbReference type="Rhea" id="RHEA:41111"/>
        <dbReference type="ChEBI" id="CHEBI:15377"/>
        <dbReference type="ChEBI" id="CHEBI:15378"/>
        <dbReference type="ChEBI" id="CHEBI:25629"/>
        <dbReference type="ChEBI" id="CHEBI:75466"/>
        <dbReference type="ChEBI" id="CHEBI:77623"/>
    </reaction>
    <physiologicalReaction direction="left-to-right" evidence="28">
        <dbReference type="Rhea" id="RHEA:41112"/>
    </physiologicalReaction>
</comment>
<evidence type="ECO:0000256" key="31">
    <source>
        <dbReference type="ARBA" id="ARBA00048049"/>
    </source>
</evidence>
<evidence type="ECO:0000313" key="49">
    <source>
        <dbReference type="RefSeq" id="XP_042561759.1"/>
    </source>
</evidence>
<comment type="similarity">
    <text evidence="2">Belongs to the 'GDSL' lipolytic enzyme family. Phospholipase B1 subfamily.</text>
</comment>
<dbReference type="GO" id="GO:0004623">
    <property type="term" value="F:phospholipase A2 activity"/>
    <property type="evidence" value="ECO:0007669"/>
    <property type="project" value="UniProtKB-EC"/>
</dbReference>
<evidence type="ECO:0000256" key="25">
    <source>
        <dbReference type="ARBA" id="ARBA00047324"/>
    </source>
</evidence>
<evidence type="ECO:0000256" key="20">
    <source>
        <dbReference type="ARBA" id="ARBA00029723"/>
    </source>
</evidence>
<comment type="catalytic activity">
    <reaction evidence="40">
        <text>1-hexadecanoyl-2-(9Z-octadecenoyl)-sn-glycero-3-phosphocholine + H2O = 1-hexadecanoyl-sn-glycero-3-phosphocholine + (9Z)-octadecenoate + H(+)</text>
        <dbReference type="Rhea" id="RHEA:38779"/>
        <dbReference type="ChEBI" id="CHEBI:15377"/>
        <dbReference type="ChEBI" id="CHEBI:15378"/>
        <dbReference type="ChEBI" id="CHEBI:30823"/>
        <dbReference type="ChEBI" id="CHEBI:72998"/>
        <dbReference type="ChEBI" id="CHEBI:73001"/>
    </reaction>
    <physiologicalReaction direction="left-to-right" evidence="40">
        <dbReference type="Rhea" id="RHEA:38780"/>
    </physiologicalReaction>
</comment>
<comment type="catalytic activity">
    <reaction evidence="19">
        <text>a 1,2-diacyl-sn-glycero-3-phosphocholine + H2O = a 1-acyl-sn-glycero-3-phosphocholine + a fatty acid + H(+)</text>
        <dbReference type="Rhea" id="RHEA:15801"/>
        <dbReference type="ChEBI" id="CHEBI:15377"/>
        <dbReference type="ChEBI" id="CHEBI:15378"/>
        <dbReference type="ChEBI" id="CHEBI:28868"/>
        <dbReference type="ChEBI" id="CHEBI:57643"/>
        <dbReference type="ChEBI" id="CHEBI:58168"/>
        <dbReference type="EC" id="3.1.1.4"/>
    </reaction>
    <physiologicalReaction direction="left-to-right" evidence="19">
        <dbReference type="Rhea" id="RHEA:15802"/>
    </physiologicalReaction>
</comment>
<dbReference type="EC" id="3.1.1.3" evidence="5"/>
<comment type="catalytic activity">
    <reaction evidence="31">
        <text>a 1-O-alkyl-2-acyl-sn-glycero-3-phosphocholine + H2O = a 1-O-alkyl-sn-glycero-3-phosphocholine + a fatty acid + H(+)</text>
        <dbReference type="Rhea" id="RHEA:36231"/>
        <dbReference type="ChEBI" id="CHEBI:15377"/>
        <dbReference type="ChEBI" id="CHEBI:15378"/>
        <dbReference type="ChEBI" id="CHEBI:28868"/>
        <dbReference type="ChEBI" id="CHEBI:30909"/>
        <dbReference type="ChEBI" id="CHEBI:36702"/>
        <dbReference type="EC" id="3.1.1.4"/>
    </reaction>
    <physiologicalReaction direction="left-to-right" evidence="31">
        <dbReference type="Rhea" id="RHEA:36232"/>
    </physiologicalReaction>
</comment>
<evidence type="ECO:0000256" key="27">
    <source>
        <dbReference type="ARBA" id="ARBA00047438"/>
    </source>
</evidence>
<comment type="catalytic activity">
    <reaction evidence="35">
        <text>1-octadecanoyl-2-(9Z,12Z)-octadecadienoyl-sn-glycerol + H2O = 1-octadecanoyl-sn-glycerol + (9Z,12Z)-octadecadienoate + H(+)</text>
        <dbReference type="Rhea" id="RHEA:40927"/>
        <dbReference type="ChEBI" id="CHEBI:15377"/>
        <dbReference type="ChEBI" id="CHEBI:15378"/>
        <dbReference type="ChEBI" id="CHEBI:30245"/>
        <dbReference type="ChEBI" id="CHEBI:75550"/>
        <dbReference type="ChEBI" id="CHEBI:77097"/>
    </reaction>
    <physiologicalReaction direction="left-to-right" evidence="35">
        <dbReference type="Rhea" id="RHEA:40928"/>
    </physiologicalReaction>
</comment>
<keyword evidence="13" id="KW-0443">Lipid metabolism</keyword>
<accession>A0A8M1KIX6</accession>
<evidence type="ECO:0000256" key="8">
    <source>
        <dbReference type="ARBA" id="ARBA00022692"/>
    </source>
</evidence>
<comment type="catalytic activity">
    <reaction evidence="42">
        <text>1-O-hexadecyl-2-(9Z)-octadecenoyl-sn-glycero-3-phosphocholine + H2O = 1-O-hexadecyl-sn-glycero-3-phosphocholine + (9Z)-octadecenoate + H(+)</text>
        <dbReference type="Rhea" id="RHEA:40915"/>
        <dbReference type="ChEBI" id="CHEBI:15377"/>
        <dbReference type="ChEBI" id="CHEBI:15378"/>
        <dbReference type="ChEBI" id="CHEBI:30823"/>
        <dbReference type="ChEBI" id="CHEBI:34112"/>
        <dbReference type="ChEBI" id="CHEBI:64496"/>
    </reaction>
    <physiologicalReaction direction="left-to-right" evidence="42">
        <dbReference type="Rhea" id="RHEA:40916"/>
    </physiologicalReaction>
</comment>
<evidence type="ECO:0000256" key="44">
    <source>
        <dbReference type="ARBA" id="ARBA00049363"/>
    </source>
</evidence>
<evidence type="ECO:0000256" key="13">
    <source>
        <dbReference type="ARBA" id="ARBA00023098"/>
    </source>
</evidence>
<evidence type="ECO:0000256" key="36">
    <source>
        <dbReference type="ARBA" id="ARBA00048386"/>
    </source>
</evidence>
<name>A0A8M1KIX6_CLUHA</name>
<evidence type="ECO:0000256" key="46">
    <source>
        <dbReference type="ARBA" id="ARBA00049461"/>
    </source>
</evidence>
<comment type="function">
    <text evidence="24">Calcium-independent membrane-associated phospholipase that catalyzes complete diacylation of phospholipids by hydrolyzing both sn-1 and sn-2 fatty acyl chains attached to the glycerol backbone (phospholipase B activity). Has dual phospholipase and lysophospholipase activities toward diacylphospholipids. Preferentially cleaves sn-2 ester bonds over sn-1 bonds. Acts as a lipase toward glycerolipid substrates. Hydrolyzes fatty acyl chains of diacylglycerols with preference for the sn-2 position and of triacylglycerols with not positional selectivity. May also hydrolyze long chain retinyl esters such as retinyl palmitate. May contribute to digestion of dietary phospholipids, glycerolipids and retinoids, facilitating lipid absorption at the brush border.</text>
</comment>
<keyword evidence="7" id="KW-1003">Cell membrane</keyword>
<evidence type="ECO:0000256" key="1">
    <source>
        <dbReference type="ARBA" id="ARBA00004247"/>
    </source>
</evidence>
<comment type="catalytic activity">
    <reaction evidence="41">
        <text>1,3-dihexadecanoyl-2-(9Z-octadecenoyl)glycerol + H2O = 1,3-dihexadecanoylglycerol + (9Z)-octadecenoate + H(+)</text>
        <dbReference type="Rhea" id="RHEA:40983"/>
        <dbReference type="ChEBI" id="CHEBI:15377"/>
        <dbReference type="ChEBI" id="CHEBI:15378"/>
        <dbReference type="ChEBI" id="CHEBI:30823"/>
        <dbReference type="ChEBI" id="CHEBI:75688"/>
        <dbReference type="ChEBI" id="CHEBI:77619"/>
    </reaction>
    <physiologicalReaction direction="left-to-right" evidence="41">
        <dbReference type="Rhea" id="RHEA:40984"/>
    </physiologicalReaction>
</comment>
<dbReference type="Pfam" id="PF00657">
    <property type="entry name" value="Lipase_GDSL"/>
    <property type="match status" value="1"/>
</dbReference>
<dbReference type="RefSeq" id="XP_042561759.1">
    <property type="nucleotide sequence ID" value="XM_042705825.1"/>
</dbReference>